<evidence type="ECO:0000313" key="3">
    <source>
        <dbReference type="Proteomes" id="UP000694569"/>
    </source>
</evidence>
<feature type="region of interest" description="Disordered" evidence="1">
    <location>
        <begin position="491"/>
        <end position="522"/>
    </location>
</feature>
<dbReference type="Proteomes" id="UP000694569">
    <property type="component" value="Unplaced"/>
</dbReference>
<dbReference type="Gene3D" id="3.30.70.1170">
    <property type="entry name" value="Sun protein, domain 3"/>
    <property type="match status" value="1"/>
</dbReference>
<reference evidence="2" key="2">
    <citation type="submission" date="2025-09" db="UniProtKB">
        <authorList>
            <consortium name="Ensembl"/>
        </authorList>
    </citation>
    <scope>IDENTIFICATION</scope>
</reference>
<dbReference type="InterPro" id="IPR029063">
    <property type="entry name" value="SAM-dependent_MTases_sf"/>
</dbReference>
<dbReference type="GeneTree" id="ENSGT00940000157352"/>
<accession>A0A8C5PUL4</accession>
<dbReference type="AlphaFoldDB" id="A0A8C5PUL4"/>
<keyword evidence="3" id="KW-1185">Reference proteome</keyword>
<dbReference type="PANTHER" id="PTHR14663:SF2">
    <property type="entry name" value="METHYLTRANSFERASE NSUN7-RELATED"/>
    <property type="match status" value="1"/>
</dbReference>
<name>A0A8C5PUL4_9ANUR</name>
<dbReference type="PANTHER" id="PTHR14663">
    <property type="entry name" value="METHYLTRANSFERASE NSUN7-RELATED"/>
    <property type="match status" value="1"/>
</dbReference>
<reference evidence="2" key="1">
    <citation type="submission" date="2025-08" db="UniProtKB">
        <authorList>
            <consortium name="Ensembl"/>
        </authorList>
    </citation>
    <scope>IDENTIFICATION</scope>
</reference>
<gene>
    <name evidence="2" type="primary">NSUN7</name>
</gene>
<dbReference type="InterPro" id="IPR042620">
    <property type="entry name" value="NSUN7"/>
</dbReference>
<organism evidence="2 3">
    <name type="scientific">Leptobrachium leishanense</name>
    <name type="common">Leishan spiny toad</name>
    <dbReference type="NCBI Taxonomy" id="445787"/>
    <lineage>
        <taxon>Eukaryota</taxon>
        <taxon>Metazoa</taxon>
        <taxon>Chordata</taxon>
        <taxon>Craniata</taxon>
        <taxon>Vertebrata</taxon>
        <taxon>Euteleostomi</taxon>
        <taxon>Amphibia</taxon>
        <taxon>Batrachia</taxon>
        <taxon>Anura</taxon>
        <taxon>Pelobatoidea</taxon>
        <taxon>Megophryidae</taxon>
        <taxon>Leptobrachium</taxon>
    </lineage>
</organism>
<proteinExistence type="predicted"/>
<dbReference type="OrthoDB" id="6817893at2759"/>
<evidence type="ECO:0000313" key="2">
    <source>
        <dbReference type="Ensembl" id="ENSLLEP00000028194.1"/>
    </source>
</evidence>
<dbReference type="Gene3D" id="3.40.50.150">
    <property type="entry name" value="Vaccinia Virus protein VP39"/>
    <property type="match status" value="1"/>
</dbReference>
<dbReference type="Ensembl" id="ENSLLET00000029295.1">
    <property type="protein sequence ID" value="ENSLLEP00000028194.1"/>
    <property type="gene ID" value="ENSLLEG00000017841.1"/>
</dbReference>
<sequence length="669" mass="75150">MPNSANIVNTEHTRDSINGQFPAPCLMTASTAGLSTVRALSYLTNKVKYPDHVFINAAKIYQNSHRRKPPDRIVVKYGSSLEHSSMDFHDEKSQRWSYELAFSALKYQDLLENIMVDSGFYHSLPLPDELTSLVVVMLYDFQDRKFLPRYAYPDEEINEEVREVEKLLYSYKTKLAASLARNRIKYAAASIEYILPDNVRKQEERASLLPLYAWINTVRTSLTDVFNTLKRRGFIEVKSPSEFDGYNYCMDNQCQNVILFPPHLKEELINMELCIDYNLVLQDKSHSLAVQTVRALLITDSDIIVANPCPGLTLTHLSILTNESICTIFACGMKSEIKKKELEILFSKMDCKNTTLLQNFSEGSMPTNKLHDLANQQLLELNHAMKFGKVQGIVYSTSSIYEEENDHVVNKALELSKGNIKGQPYRLGLPVVPLQSSSDILPVAETFVRIEPSETTNGCFLAILSRERDPAEIVTAKDVLARAASKGILDGIGSPSKRGEKKRKGKGNVSKAATKPGSATQPSIAEFLNRETESFTYNALSKQDPAIVLNPMAGIHFKKPSKPVPAAMRNTSSFNVPRTSLRQTTAVKLRAEDKMTVLRPMQILLPPVSMPAYSQPTVAKLRSPIHCYQRWYPGSRSNSQKTPTPTMSIVGKSKETVPMNVLKHPNPWH</sequence>
<evidence type="ECO:0000256" key="1">
    <source>
        <dbReference type="SAM" id="MobiDB-lite"/>
    </source>
</evidence>
<protein>
    <submittedName>
        <fullName evidence="2">NOP2/Sun RNA methyltransferase family member 7</fullName>
    </submittedName>
</protein>